<dbReference type="InterPro" id="IPR011051">
    <property type="entry name" value="RmlC_Cupin_sf"/>
</dbReference>
<name>A0A495D5P1_9PROT</name>
<evidence type="ECO:0000259" key="1">
    <source>
        <dbReference type="Pfam" id="PF12973"/>
    </source>
</evidence>
<organism evidence="2 3">
    <name type="scientific">Maricaulis maris</name>
    <dbReference type="NCBI Taxonomy" id="74318"/>
    <lineage>
        <taxon>Bacteria</taxon>
        <taxon>Pseudomonadati</taxon>
        <taxon>Pseudomonadota</taxon>
        <taxon>Alphaproteobacteria</taxon>
        <taxon>Maricaulales</taxon>
        <taxon>Maricaulaceae</taxon>
        <taxon>Maricaulis</taxon>
    </lineage>
</organism>
<comment type="caution">
    <text evidence="2">The sequence shown here is derived from an EMBL/GenBank/DDBJ whole genome shotgun (WGS) entry which is preliminary data.</text>
</comment>
<evidence type="ECO:0000313" key="2">
    <source>
        <dbReference type="EMBL" id="RKQ96478.1"/>
    </source>
</evidence>
<gene>
    <name evidence="2" type="ORF">C7435_1808</name>
</gene>
<sequence length="223" mass="24249">MTQRGHVLDDAWYLDFAAGSLASEAEAVLVRSHVELNEDASERVAGLDRIGGALLERLPAGQALSFNADDLLALAEADDVVPADTPAFELPGELDGVDVPEALKAYLSETGVRVKWEFLGPGLRKAILWRGEGDTNLWLLRAEPGVAIPHHGHNGSELTLVLKGSFWDGDQEYRRGDVEEAHPDIEHDIRIDPSGVCVCLALTHGKLRFANPLLRAFQVFTGL</sequence>
<proteinExistence type="predicted"/>
<feature type="domain" description="ChrR-like cupin" evidence="1">
    <location>
        <begin position="114"/>
        <end position="199"/>
    </location>
</feature>
<dbReference type="Pfam" id="PF12973">
    <property type="entry name" value="Cupin_7"/>
    <property type="match status" value="1"/>
</dbReference>
<dbReference type="CDD" id="cd20301">
    <property type="entry name" value="cupin_ChrR"/>
    <property type="match status" value="1"/>
</dbReference>
<evidence type="ECO:0000313" key="3">
    <source>
        <dbReference type="Proteomes" id="UP000273675"/>
    </source>
</evidence>
<dbReference type="EMBL" id="RBIM01000004">
    <property type="protein sequence ID" value="RKQ96478.1"/>
    <property type="molecule type" value="Genomic_DNA"/>
</dbReference>
<dbReference type="Gene3D" id="1.10.10.1320">
    <property type="entry name" value="Anti-sigma factor, zinc-finger domain"/>
    <property type="match status" value="1"/>
</dbReference>
<dbReference type="RefSeq" id="WP_121211015.1">
    <property type="nucleotide sequence ID" value="NZ_RBIM01000004.1"/>
</dbReference>
<dbReference type="InterPro" id="IPR014710">
    <property type="entry name" value="RmlC-like_jellyroll"/>
</dbReference>
<dbReference type="OrthoDB" id="2988517at2"/>
<dbReference type="Proteomes" id="UP000273675">
    <property type="component" value="Unassembled WGS sequence"/>
</dbReference>
<dbReference type="InterPro" id="IPR041916">
    <property type="entry name" value="Anti_sigma_zinc_sf"/>
</dbReference>
<dbReference type="InterPro" id="IPR012807">
    <property type="entry name" value="Anti-sigma_ChrR"/>
</dbReference>
<dbReference type="AlphaFoldDB" id="A0A495D5P1"/>
<protein>
    <submittedName>
        <fullName evidence="2">ChrR-like anti-ECFsigma factor</fullName>
    </submittedName>
</protein>
<dbReference type="InterPro" id="IPR025979">
    <property type="entry name" value="ChrR-like_cupin_dom"/>
</dbReference>
<accession>A0A495D5P1</accession>
<reference evidence="2 3" key="1">
    <citation type="submission" date="2018-10" db="EMBL/GenBank/DDBJ databases">
        <title>Genomic Encyclopedia of Type Strains, Phase IV (KMG-IV): sequencing the most valuable type-strain genomes for metagenomic binning, comparative biology and taxonomic classification.</title>
        <authorList>
            <person name="Goeker M."/>
        </authorList>
    </citation>
    <scope>NUCLEOTIDE SEQUENCE [LARGE SCALE GENOMIC DNA]</scope>
    <source>
        <strain evidence="2 3">DSM 4734</strain>
    </source>
</reference>
<dbReference type="NCBIfam" id="TIGR02451">
    <property type="entry name" value="anti_sig_ChrR"/>
    <property type="match status" value="1"/>
</dbReference>
<dbReference type="SUPFAM" id="SSF51182">
    <property type="entry name" value="RmlC-like cupins"/>
    <property type="match status" value="1"/>
</dbReference>
<dbReference type="Gene3D" id="2.60.120.10">
    <property type="entry name" value="Jelly Rolls"/>
    <property type="match status" value="1"/>
</dbReference>